<dbReference type="Ensembl" id="ENSFALT00000041903.1">
    <property type="protein sequence ID" value="ENSFALP00000028315.1"/>
    <property type="gene ID" value="ENSFALG00000024738.1"/>
</dbReference>
<reference evidence="1 2" key="1">
    <citation type="journal article" date="2012" name="Nature">
        <title>The genomic landscape of species divergence in Ficedula flycatchers.</title>
        <authorList>
            <person name="Ellegren H."/>
            <person name="Smeds L."/>
            <person name="Burri R."/>
            <person name="Olason P.I."/>
            <person name="Backstrom N."/>
            <person name="Kawakami T."/>
            <person name="Kunstner A."/>
            <person name="Makinen H."/>
            <person name="Nadachowska-Brzyska K."/>
            <person name="Qvarnstrom A."/>
            <person name="Uebbing S."/>
            <person name="Wolf J.B."/>
        </authorList>
    </citation>
    <scope>NUCLEOTIDE SEQUENCE [LARGE SCALE GENOMIC DNA]</scope>
</reference>
<protein>
    <submittedName>
        <fullName evidence="1">Uncharacterized protein</fullName>
    </submittedName>
</protein>
<keyword evidence="2" id="KW-1185">Reference proteome</keyword>
<reference evidence="1" key="3">
    <citation type="submission" date="2025-09" db="UniProtKB">
        <authorList>
            <consortium name="Ensembl"/>
        </authorList>
    </citation>
    <scope>IDENTIFICATION</scope>
</reference>
<organism evidence="1 2">
    <name type="scientific">Ficedula albicollis</name>
    <name type="common">Collared flycatcher</name>
    <name type="synonym">Muscicapa albicollis</name>
    <dbReference type="NCBI Taxonomy" id="59894"/>
    <lineage>
        <taxon>Eukaryota</taxon>
        <taxon>Metazoa</taxon>
        <taxon>Chordata</taxon>
        <taxon>Craniata</taxon>
        <taxon>Vertebrata</taxon>
        <taxon>Euteleostomi</taxon>
        <taxon>Archelosauria</taxon>
        <taxon>Archosauria</taxon>
        <taxon>Dinosauria</taxon>
        <taxon>Saurischia</taxon>
        <taxon>Theropoda</taxon>
        <taxon>Coelurosauria</taxon>
        <taxon>Aves</taxon>
        <taxon>Neognathae</taxon>
        <taxon>Neoaves</taxon>
        <taxon>Telluraves</taxon>
        <taxon>Australaves</taxon>
        <taxon>Passeriformes</taxon>
        <taxon>Muscicapidae</taxon>
        <taxon>Ficedula</taxon>
    </lineage>
</organism>
<dbReference type="AlphaFoldDB" id="A0A803W009"/>
<dbReference type="Proteomes" id="UP000016665">
    <property type="component" value="Chromosome 9"/>
</dbReference>
<reference evidence="1" key="2">
    <citation type="submission" date="2025-08" db="UniProtKB">
        <authorList>
            <consortium name="Ensembl"/>
        </authorList>
    </citation>
    <scope>IDENTIFICATION</scope>
</reference>
<accession>A0A803W009</accession>
<evidence type="ECO:0000313" key="2">
    <source>
        <dbReference type="Proteomes" id="UP000016665"/>
    </source>
</evidence>
<name>A0A803W009_FICAL</name>
<sequence>MLCLLPAEGLEQHPGLMFSTCSKGWGFSQSICAVVCRRAEDALSLCQQRKGLCQPLRVQPLLMPKVCALSVPGQPPGGKNHPPNPQASLYCNTDSICICSWSA</sequence>
<evidence type="ECO:0000313" key="1">
    <source>
        <dbReference type="Ensembl" id="ENSFALP00000028315.1"/>
    </source>
</evidence>
<proteinExistence type="predicted"/>